<dbReference type="PROSITE" id="PS00409">
    <property type="entry name" value="PROKAR_NTER_METHYL"/>
    <property type="match status" value="1"/>
</dbReference>
<dbReference type="GO" id="GO:0009986">
    <property type="term" value="C:cell surface"/>
    <property type="evidence" value="ECO:0007669"/>
    <property type="project" value="UniProtKB-SubCell"/>
</dbReference>
<proteinExistence type="predicted"/>
<dbReference type="PRINTS" id="PR00813">
    <property type="entry name" value="BCTERIALGSPG"/>
</dbReference>
<name>A0A380BVH0_SPOPA</name>
<keyword evidence="2" id="KW-0488">Methylation</keyword>
<dbReference type="Pfam" id="PF07963">
    <property type="entry name" value="N_methyl"/>
    <property type="match status" value="1"/>
</dbReference>
<dbReference type="Gene3D" id="3.30.700.10">
    <property type="entry name" value="Glycoprotein, Type 4 Pilin"/>
    <property type="match status" value="1"/>
</dbReference>
<dbReference type="InterPro" id="IPR012902">
    <property type="entry name" value="N_methyl_site"/>
</dbReference>
<dbReference type="GO" id="GO:0030420">
    <property type="term" value="P:establishment of competence for transformation"/>
    <property type="evidence" value="ECO:0007669"/>
    <property type="project" value="UniProtKB-KW"/>
</dbReference>
<evidence type="ECO:0000313" key="5">
    <source>
        <dbReference type="EMBL" id="SUJ07838.1"/>
    </source>
</evidence>
<evidence type="ECO:0000256" key="2">
    <source>
        <dbReference type="ARBA" id="ARBA00022481"/>
    </source>
</evidence>
<feature type="transmembrane region" description="Helical" evidence="4">
    <location>
        <begin position="33"/>
        <end position="56"/>
    </location>
</feature>
<dbReference type="Proteomes" id="UP000254519">
    <property type="component" value="Unassembled WGS sequence"/>
</dbReference>
<evidence type="ECO:0000256" key="4">
    <source>
        <dbReference type="SAM" id="Phobius"/>
    </source>
</evidence>
<reference evidence="5 6" key="1">
    <citation type="submission" date="2018-06" db="EMBL/GenBank/DDBJ databases">
        <authorList>
            <consortium name="Pathogen Informatics"/>
            <person name="Doyle S."/>
        </authorList>
    </citation>
    <scope>NUCLEOTIDE SEQUENCE [LARGE SCALE GENOMIC DNA]</scope>
    <source>
        <strain evidence="6">ATCC 11859 / DSM 33 / NCIB 8841 / NCTC 4822</strain>
    </source>
</reference>
<dbReference type="EMBL" id="UGYZ01000002">
    <property type="protein sequence ID" value="SUJ07838.1"/>
    <property type="molecule type" value="Genomic_DNA"/>
</dbReference>
<dbReference type="AlphaFoldDB" id="A0A380BVH0"/>
<keyword evidence="4" id="KW-0472">Membrane</keyword>
<evidence type="ECO:0000256" key="3">
    <source>
        <dbReference type="ARBA" id="ARBA00023287"/>
    </source>
</evidence>
<dbReference type="GO" id="GO:0015628">
    <property type="term" value="P:protein secretion by the type II secretion system"/>
    <property type="evidence" value="ECO:0007669"/>
    <property type="project" value="InterPro"/>
</dbReference>
<keyword evidence="4" id="KW-0812">Transmembrane</keyword>
<dbReference type="InterPro" id="IPR000983">
    <property type="entry name" value="Bac_GSPG_pilin"/>
</dbReference>
<keyword evidence="6" id="KW-1185">Reference proteome</keyword>
<keyword evidence="4" id="KW-1133">Transmembrane helix</keyword>
<keyword evidence="3" id="KW-0178">Competence</keyword>
<evidence type="ECO:0000313" key="6">
    <source>
        <dbReference type="Proteomes" id="UP000254519"/>
    </source>
</evidence>
<dbReference type="NCBIfam" id="TIGR02532">
    <property type="entry name" value="IV_pilin_GFxxxE"/>
    <property type="match status" value="1"/>
</dbReference>
<evidence type="ECO:0000256" key="1">
    <source>
        <dbReference type="ARBA" id="ARBA00004241"/>
    </source>
</evidence>
<dbReference type="SUPFAM" id="SSF54523">
    <property type="entry name" value="Pili subunits"/>
    <property type="match status" value="1"/>
</dbReference>
<comment type="subcellular location">
    <subcellularLocation>
        <location evidence="1">Cell surface</location>
    </subcellularLocation>
</comment>
<sequence length="175" mass="18995">MQNNSEQTSKYRKIGGIKMMKNIRKRLENEKGLTLVELLAVIVILAIIAAIAIPAIGNIIKNSQVGALKSDSLNAIAAAELYIIDNPEVLENNTSSMVTLSLLTGDEEGAGESYLEEEISLTDFEYDPTAKAVTKLKAQKGGVKFELIGGQKAVKKDLLDLPNNSKSTTIFEITR</sequence>
<organism evidence="5 6">
    <name type="scientific">Sporosarcina pasteurii</name>
    <name type="common">Bacillus pasteurii</name>
    <dbReference type="NCBI Taxonomy" id="1474"/>
    <lineage>
        <taxon>Bacteria</taxon>
        <taxon>Bacillati</taxon>
        <taxon>Bacillota</taxon>
        <taxon>Bacilli</taxon>
        <taxon>Bacillales</taxon>
        <taxon>Caryophanaceae</taxon>
        <taxon>Sporosarcina</taxon>
    </lineage>
</organism>
<gene>
    <name evidence="5" type="ORF">NCTC4822_01825</name>
</gene>
<protein>
    <submittedName>
        <fullName evidence="5">Putative major pilin subunit</fullName>
    </submittedName>
</protein>
<accession>A0A380BVH0</accession>
<dbReference type="GO" id="GO:0015627">
    <property type="term" value="C:type II protein secretion system complex"/>
    <property type="evidence" value="ECO:0007669"/>
    <property type="project" value="InterPro"/>
</dbReference>
<dbReference type="InterPro" id="IPR045584">
    <property type="entry name" value="Pilin-like"/>
</dbReference>